<proteinExistence type="predicted"/>
<evidence type="ECO:0000313" key="3">
    <source>
        <dbReference type="EnsemblMetazoa" id="MESCA001715-PA"/>
    </source>
</evidence>
<keyword evidence="4" id="KW-1185">Reference proteome</keyword>
<dbReference type="HOGENOM" id="CLU_1215986_0_0_1"/>
<dbReference type="Pfam" id="PF02141">
    <property type="entry name" value="DENN"/>
    <property type="match status" value="1"/>
</dbReference>
<dbReference type="PANTHER" id="PTHR46070:SF1">
    <property type="entry name" value="PINSTRIPE, ISOFORM A"/>
    <property type="match status" value="1"/>
</dbReference>
<dbReference type="EMBL" id="CAQQ02144608">
    <property type="status" value="NOT_ANNOTATED_CDS"/>
    <property type="molecule type" value="Genomic_DNA"/>
</dbReference>
<evidence type="ECO:0000259" key="2">
    <source>
        <dbReference type="PROSITE" id="PS50211"/>
    </source>
</evidence>
<dbReference type="PANTHER" id="PTHR46070">
    <property type="entry name" value="PINSTRIPE, ISOFORM A"/>
    <property type="match status" value="1"/>
</dbReference>
<dbReference type="Gene3D" id="3.40.50.11500">
    <property type="match status" value="1"/>
</dbReference>
<dbReference type="STRING" id="36166.T1GEF3"/>
<reference evidence="4" key="1">
    <citation type="submission" date="2013-02" db="EMBL/GenBank/DDBJ databases">
        <authorList>
            <person name="Hughes D."/>
        </authorList>
    </citation>
    <scope>NUCLEOTIDE SEQUENCE</scope>
    <source>
        <strain>Durham</strain>
        <strain evidence="4">NC isolate 2 -- Noor lab</strain>
    </source>
</reference>
<protein>
    <recommendedName>
        <fullName evidence="2">UDENN domain-containing protein</fullName>
    </recommendedName>
</protein>
<dbReference type="EMBL" id="CAQQ02144609">
    <property type="status" value="NOT_ANNOTATED_CDS"/>
    <property type="molecule type" value="Genomic_DNA"/>
</dbReference>
<evidence type="ECO:0000313" key="4">
    <source>
        <dbReference type="Proteomes" id="UP000015102"/>
    </source>
</evidence>
<organism evidence="3 4">
    <name type="scientific">Megaselia scalaris</name>
    <name type="common">Humpbacked fly</name>
    <name type="synonym">Phora scalaris</name>
    <dbReference type="NCBI Taxonomy" id="36166"/>
    <lineage>
        <taxon>Eukaryota</taxon>
        <taxon>Metazoa</taxon>
        <taxon>Ecdysozoa</taxon>
        <taxon>Arthropoda</taxon>
        <taxon>Hexapoda</taxon>
        <taxon>Insecta</taxon>
        <taxon>Pterygota</taxon>
        <taxon>Neoptera</taxon>
        <taxon>Endopterygota</taxon>
        <taxon>Diptera</taxon>
        <taxon>Brachycera</taxon>
        <taxon>Muscomorpha</taxon>
        <taxon>Platypezoidea</taxon>
        <taxon>Phoridae</taxon>
        <taxon>Megaseliini</taxon>
        <taxon>Megaselia</taxon>
    </lineage>
</organism>
<dbReference type="EMBL" id="CAQQ02144607">
    <property type="status" value="NOT_ANNOTATED_CDS"/>
    <property type="molecule type" value="Genomic_DNA"/>
</dbReference>
<dbReference type="InterPro" id="IPR047278">
    <property type="entry name" value="DEN5A/B"/>
</dbReference>
<accession>T1GEF3</accession>
<dbReference type="AlphaFoldDB" id="T1GEF3"/>
<dbReference type="Proteomes" id="UP000015102">
    <property type="component" value="Unassembled WGS sequence"/>
</dbReference>
<feature type="domain" description="UDENN" evidence="2">
    <location>
        <begin position="1"/>
        <end position="228"/>
    </location>
</feature>
<reference evidence="3" key="2">
    <citation type="submission" date="2015-06" db="UniProtKB">
        <authorList>
            <consortium name="EnsemblMetazoa"/>
        </authorList>
    </citation>
    <scope>IDENTIFICATION</scope>
</reference>
<sequence length="228" mass="26476">MEYQILLYSSDYEKLTLIAECITSFIFPFTWSHVYAPILPLSLHHFLDAPVPYIMGISTDIQDIKMGERTCLLVIEENRIKVRTQFPEFPIKKSLKKEICSILNRYSKNPEFSSNNQRLQNSGHFPKIFSFRTLPSGKSAQALLSSNQQKPNTQQRRNIDNLDTNLSSNKSSNLHDDYNENLSFNLAVREIFIEHLVSILIDYESYIIYPKKNILVGENMETTLNFEN</sequence>
<dbReference type="PROSITE" id="PS50211">
    <property type="entry name" value="DENN"/>
    <property type="match status" value="1"/>
</dbReference>
<feature type="region of interest" description="Disordered" evidence="1">
    <location>
        <begin position="143"/>
        <end position="172"/>
    </location>
</feature>
<dbReference type="EnsemblMetazoa" id="MESCA001715-RA">
    <property type="protein sequence ID" value="MESCA001715-PA"/>
    <property type="gene ID" value="MESCA001715"/>
</dbReference>
<dbReference type="GO" id="GO:0005085">
    <property type="term" value="F:guanyl-nucleotide exchange factor activity"/>
    <property type="evidence" value="ECO:0007669"/>
    <property type="project" value="InterPro"/>
</dbReference>
<dbReference type="InterPro" id="IPR043153">
    <property type="entry name" value="DENN_C"/>
</dbReference>
<dbReference type="InterPro" id="IPR037516">
    <property type="entry name" value="Tripartite_DENN"/>
</dbReference>
<evidence type="ECO:0000256" key="1">
    <source>
        <dbReference type="SAM" id="MobiDB-lite"/>
    </source>
</evidence>
<name>T1GEF3_MEGSC</name>
<dbReference type="InterPro" id="IPR001194">
    <property type="entry name" value="cDENN_dom"/>
</dbReference>
<dbReference type="GO" id="GO:0031267">
    <property type="term" value="F:small GTPase binding"/>
    <property type="evidence" value="ECO:0007669"/>
    <property type="project" value="InterPro"/>
</dbReference>